<organism evidence="4 5">
    <name type="scientific">Skermania pinensis</name>
    <dbReference type="NCBI Taxonomy" id="39122"/>
    <lineage>
        <taxon>Bacteria</taxon>
        <taxon>Bacillati</taxon>
        <taxon>Actinomycetota</taxon>
        <taxon>Actinomycetes</taxon>
        <taxon>Mycobacteriales</taxon>
        <taxon>Gordoniaceae</taxon>
        <taxon>Skermania</taxon>
    </lineage>
</organism>
<dbReference type="SUPFAM" id="SSF55781">
    <property type="entry name" value="GAF domain-like"/>
    <property type="match status" value="1"/>
</dbReference>
<dbReference type="PANTHER" id="PTHR44757:SF2">
    <property type="entry name" value="BIOFILM ARCHITECTURE MAINTENANCE PROTEIN MBAA"/>
    <property type="match status" value="1"/>
</dbReference>
<dbReference type="Proteomes" id="UP000887023">
    <property type="component" value="Chromosome"/>
</dbReference>
<feature type="domain" description="PAS" evidence="1">
    <location>
        <begin position="320"/>
        <end position="390"/>
    </location>
</feature>
<dbReference type="InterPro" id="IPR035965">
    <property type="entry name" value="PAS-like_dom_sf"/>
</dbReference>
<dbReference type="Pfam" id="PF00990">
    <property type="entry name" value="GGDEF"/>
    <property type="match status" value="1"/>
</dbReference>
<dbReference type="RefSeq" id="WP_066475136.1">
    <property type="nucleotide sequence ID" value="NZ_CBCRUZ010000012.1"/>
</dbReference>
<proteinExistence type="predicted"/>
<dbReference type="CDD" id="cd01948">
    <property type="entry name" value="EAL"/>
    <property type="match status" value="1"/>
</dbReference>
<dbReference type="InterPro" id="IPR052155">
    <property type="entry name" value="Biofilm_reg_signaling"/>
</dbReference>
<sequence length="881" mass="94319">MSNPESPDELRQLADEATNMARAAYRDTTRLIRLLAAVGGSSSPEVLMGDMLAVLSEVFGADVTLVARPRAGRLLVAQACGLADNDPAWTEGWPLDEHSEKLLARPGTAATSGLPPVLAEVRAESATWATMSGESGNELVIVCRSDGRPFTLMDRQVVLSVTDRLRSALDVARHAGAMERLAQSSHRLVRQLDLWVLLDEGVTELRGLCSADDAWLLTVDPDGRPGELRTGSGAHRVDPAADPVGWSENVERAAPFEYRDGELHVMSLPILRGEKPVAVLYASRSGQPFSPSISGIAAIFAGNLGAAMENAELYRALGDSERSLRTITDSISDMVAVVDADGRIRYASPSYRRGLGIEPDRLVGSDLSGRVHTDDAAAVRSAVADTVRSLDGTGDIKVEYRLAGADGWFWVESAFRQPLDEGDSAVVSTRVIDDRKRLETELLRRATHDPLTGLANRALIAQTLTDALARTDLGSAVGLLFCDLDKFKTINDRLGHESGDSLLAQVAYRLGSIVGTGDLLGRFGGDEFVVVLAEVADLTEVTRTARRAAQALEDPFLLNGELVRVTSSIGGVVGVRGQSTVSVMMRDADAAMYAAKARGSGLIEVFDDDASHRSLDLLDLRFELAFALERRQLKVQYQPICDLATGELLGFEALARWHHPLRGNVPPGVFIPLAEESGAILEIGAWVLDQACAQLARWQQLPGGAGLRMNVNISPAQLDDRRRAQQLLGTIATYGVDPSDVCLEVTEYNYVRAAATESANELRAAGVRFALDDFGTSYASMSRLKLFPIGTIKIDRGFVAGMVTDAVDRSVVVGVLAIGESLRLSVVAEGVETVQQQQALLGLGCRQAQGYLFAPPLDPDGAEQAVLRGRCGAGVANPVGG</sequence>
<dbReference type="InterPro" id="IPR035919">
    <property type="entry name" value="EAL_sf"/>
</dbReference>
<dbReference type="NCBIfam" id="TIGR00229">
    <property type="entry name" value="sensory_box"/>
    <property type="match status" value="1"/>
</dbReference>
<dbReference type="Gene3D" id="3.30.70.270">
    <property type="match status" value="1"/>
</dbReference>
<dbReference type="PROSITE" id="PS50112">
    <property type="entry name" value="PAS"/>
    <property type="match status" value="1"/>
</dbReference>
<dbReference type="CDD" id="cd00130">
    <property type="entry name" value="PAS"/>
    <property type="match status" value="1"/>
</dbReference>
<dbReference type="NCBIfam" id="TIGR00254">
    <property type="entry name" value="GGDEF"/>
    <property type="match status" value="1"/>
</dbReference>
<name>A0ABX8S4B2_9ACTN</name>
<dbReference type="SMART" id="SM00052">
    <property type="entry name" value="EAL"/>
    <property type="match status" value="1"/>
</dbReference>
<evidence type="ECO:0000313" key="4">
    <source>
        <dbReference type="EMBL" id="QXQ12678.1"/>
    </source>
</evidence>
<gene>
    <name evidence="4" type="ORF">KV203_12015</name>
</gene>
<accession>A0ABX8S4B2</accession>
<dbReference type="InterPro" id="IPR043128">
    <property type="entry name" value="Rev_trsase/Diguanyl_cyclase"/>
</dbReference>
<dbReference type="InterPro" id="IPR029016">
    <property type="entry name" value="GAF-like_dom_sf"/>
</dbReference>
<evidence type="ECO:0000313" key="5">
    <source>
        <dbReference type="Proteomes" id="UP000887023"/>
    </source>
</evidence>
<dbReference type="Pfam" id="PF00989">
    <property type="entry name" value="PAS"/>
    <property type="match status" value="1"/>
</dbReference>
<dbReference type="Gene3D" id="3.30.450.20">
    <property type="entry name" value="PAS domain"/>
    <property type="match status" value="1"/>
</dbReference>
<dbReference type="InterPro" id="IPR000160">
    <property type="entry name" value="GGDEF_dom"/>
</dbReference>
<dbReference type="CDD" id="cd01949">
    <property type="entry name" value="GGDEF"/>
    <property type="match status" value="1"/>
</dbReference>
<dbReference type="Pfam" id="PF00563">
    <property type="entry name" value="EAL"/>
    <property type="match status" value="1"/>
</dbReference>
<dbReference type="InterPro" id="IPR029787">
    <property type="entry name" value="Nucleotide_cyclase"/>
</dbReference>
<dbReference type="Gene3D" id="3.30.450.40">
    <property type="match status" value="1"/>
</dbReference>
<dbReference type="SMART" id="SM00091">
    <property type="entry name" value="PAS"/>
    <property type="match status" value="1"/>
</dbReference>
<dbReference type="SUPFAM" id="SSF55785">
    <property type="entry name" value="PYP-like sensor domain (PAS domain)"/>
    <property type="match status" value="1"/>
</dbReference>
<evidence type="ECO:0000259" key="3">
    <source>
        <dbReference type="PROSITE" id="PS50887"/>
    </source>
</evidence>
<feature type="domain" description="GGDEF" evidence="3">
    <location>
        <begin position="475"/>
        <end position="608"/>
    </location>
</feature>
<dbReference type="InterPro" id="IPR013767">
    <property type="entry name" value="PAS_fold"/>
</dbReference>
<dbReference type="SUPFAM" id="SSF141868">
    <property type="entry name" value="EAL domain-like"/>
    <property type="match status" value="1"/>
</dbReference>
<evidence type="ECO:0000259" key="2">
    <source>
        <dbReference type="PROSITE" id="PS50883"/>
    </source>
</evidence>
<reference evidence="4" key="1">
    <citation type="submission" date="2021-07" db="EMBL/GenBank/DDBJ databases">
        <title>Candidatus Kaistella beijingensis sp. nov. isolated from a municipal wastewater treatment plant is involved in sludge foaming.</title>
        <authorList>
            <person name="Song Y."/>
            <person name="Liu S.-J."/>
        </authorList>
    </citation>
    <scope>NUCLEOTIDE SEQUENCE</scope>
    <source>
        <strain evidence="4">DSM 43998</strain>
    </source>
</reference>
<dbReference type="SMART" id="SM00267">
    <property type="entry name" value="GGDEF"/>
    <property type="match status" value="1"/>
</dbReference>
<dbReference type="SUPFAM" id="SSF55073">
    <property type="entry name" value="Nucleotide cyclase"/>
    <property type="match status" value="1"/>
</dbReference>
<protein>
    <submittedName>
        <fullName evidence="4">GGDEF domain-containing protein</fullName>
    </submittedName>
</protein>
<feature type="domain" description="EAL" evidence="2">
    <location>
        <begin position="617"/>
        <end position="870"/>
    </location>
</feature>
<dbReference type="Gene3D" id="3.20.20.450">
    <property type="entry name" value="EAL domain"/>
    <property type="match status" value="1"/>
</dbReference>
<dbReference type="PROSITE" id="PS50883">
    <property type="entry name" value="EAL"/>
    <property type="match status" value="1"/>
</dbReference>
<dbReference type="EMBL" id="CP079105">
    <property type="protein sequence ID" value="QXQ12678.1"/>
    <property type="molecule type" value="Genomic_DNA"/>
</dbReference>
<dbReference type="PROSITE" id="PS50887">
    <property type="entry name" value="GGDEF"/>
    <property type="match status" value="1"/>
</dbReference>
<keyword evidence="5" id="KW-1185">Reference proteome</keyword>
<evidence type="ECO:0000259" key="1">
    <source>
        <dbReference type="PROSITE" id="PS50112"/>
    </source>
</evidence>
<dbReference type="PANTHER" id="PTHR44757">
    <property type="entry name" value="DIGUANYLATE CYCLASE DGCP"/>
    <property type="match status" value="1"/>
</dbReference>
<dbReference type="InterPro" id="IPR001633">
    <property type="entry name" value="EAL_dom"/>
</dbReference>
<dbReference type="InterPro" id="IPR000014">
    <property type="entry name" value="PAS"/>
</dbReference>